<dbReference type="AlphaFoldDB" id="G7J1G1"/>
<name>G7J1G1_MEDTR</name>
<dbReference type="Proteomes" id="UP000002051">
    <property type="component" value="Chromosome 3"/>
</dbReference>
<reference evidence="2" key="3">
    <citation type="submission" date="2015-04" db="UniProtKB">
        <authorList>
            <consortium name="EnsemblPlants"/>
        </authorList>
    </citation>
    <scope>IDENTIFICATION</scope>
    <source>
        <strain evidence="2">cv. Jemalong A17</strain>
    </source>
</reference>
<gene>
    <name evidence="1" type="ordered locus">MTR_3g055670</name>
</gene>
<evidence type="ECO:0000313" key="3">
    <source>
        <dbReference type="Proteomes" id="UP000002051"/>
    </source>
</evidence>
<evidence type="ECO:0000313" key="2">
    <source>
        <dbReference type="EnsemblPlants" id="AES70474"/>
    </source>
</evidence>
<dbReference type="EnsemblPlants" id="AES70474">
    <property type="protein sequence ID" value="AES70474"/>
    <property type="gene ID" value="MTR_3g055670"/>
</dbReference>
<evidence type="ECO:0000313" key="1">
    <source>
        <dbReference type="EMBL" id="AES70474.1"/>
    </source>
</evidence>
<dbReference type="HOGENOM" id="CLU_1848081_0_0_1"/>
<keyword evidence="3" id="KW-1185">Reference proteome</keyword>
<reference evidence="1 3" key="1">
    <citation type="journal article" date="2011" name="Nature">
        <title>The Medicago genome provides insight into the evolution of rhizobial symbioses.</title>
        <authorList>
            <person name="Young N.D."/>
            <person name="Debelle F."/>
            <person name="Oldroyd G.E."/>
            <person name="Geurts R."/>
            <person name="Cannon S.B."/>
            <person name="Udvardi M.K."/>
            <person name="Benedito V.A."/>
            <person name="Mayer K.F."/>
            <person name="Gouzy J."/>
            <person name="Schoof H."/>
            <person name="Van de Peer Y."/>
            <person name="Proost S."/>
            <person name="Cook D.R."/>
            <person name="Meyers B.C."/>
            <person name="Spannagl M."/>
            <person name="Cheung F."/>
            <person name="De Mita S."/>
            <person name="Krishnakumar V."/>
            <person name="Gundlach H."/>
            <person name="Zhou S."/>
            <person name="Mudge J."/>
            <person name="Bharti A.K."/>
            <person name="Murray J.D."/>
            <person name="Naoumkina M.A."/>
            <person name="Rosen B."/>
            <person name="Silverstein K.A."/>
            <person name="Tang H."/>
            <person name="Rombauts S."/>
            <person name="Zhao P.X."/>
            <person name="Zhou P."/>
            <person name="Barbe V."/>
            <person name="Bardou P."/>
            <person name="Bechner M."/>
            <person name="Bellec A."/>
            <person name="Berger A."/>
            <person name="Berges H."/>
            <person name="Bidwell S."/>
            <person name="Bisseling T."/>
            <person name="Choisne N."/>
            <person name="Couloux A."/>
            <person name="Denny R."/>
            <person name="Deshpande S."/>
            <person name="Dai X."/>
            <person name="Doyle J.J."/>
            <person name="Dudez A.M."/>
            <person name="Farmer A.D."/>
            <person name="Fouteau S."/>
            <person name="Franken C."/>
            <person name="Gibelin C."/>
            <person name="Gish J."/>
            <person name="Goldstein S."/>
            <person name="Gonzalez A.J."/>
            <person name="Green P.J."/>
            <person name="Hallab A."/>
            <person name="Hartog M."/>
            <person name="Hua A."/>
            <person name="Humphray S.J."/>
            <person name="Jeong D.H."/>
            <person name="Jing Y."/>
            <person name="Jocker A."/>
            <person name="Kenton S.M."/>
            <person name="Kim D.J."/>
            <person name="Klee K."/>
            <person name="Lai H."/>
            <person name="Lang C."/>
            <person name="Lin S."/>
            <person name="Macmil S.L."/>
            <person name="Magdelenat G."/>
            <person name="Matthews L."/>
            <person name="McCorrison J."/>
            <person name="Monaghan E.L."/>
            <person name="Mun J.H."/>
            <person name="Najar F.Z."/>
            <person name="Nicholson C."/>
            <person name="Noirot C."/>
            <person name="O'Bleness M."/>
            <person name="Paule C.R."/>
            <person name="Poulain J."/>
            <person name="Prion F."/>
            <person name="Qin B."/>
            <person name="Qu C."/>
            <person name="Retzel E.F."/>
            <person name="Riddle C."/>
            <person name="Sallet E."/>
            <person name="Samain S."/>
            <person name="Samson N."/>
            <person name="Sanders I."/>
            <person name="Saurat O."/>
            <person name="Scarpelli C."/>
            <person name="Schiex T."/>
            <person name="Segurens B."/>
            <person name="Severin A.J."/>
            <person name="Sherrier D.J."/>
            <person name="Shi R."/>
            <person name="Sims S."/>
            <person name="Singer S.R."/>
            <person name="Sinharoy S."/>
            <person name="Sterck L."/>
            <person name="Viollet A."/>
            <person name="Wang B.B."/>
            <person name="Wang K."/>
            <person name="Wang M."/>
            <person name="Wang X."/>
            <person name="Warfsmann J."/>
            <person name="Weissenbach J."/>
            <person name="White D.D."/>
            <person name="White J.D."/>
            <person name="Wiley G.B."/>
            <person name="Wincker P."/>
            <person name="Xing Y."/>
            <person name="Yang L."/>
            <person name="Yao Z."/>
            <person name="Ying F."/>
            <person name="Zhai J."/>
            <person name="Zhou L."/>
            <person name="Zuber A."/>
            <person name="Denarie J."/>
            <person name="Dixon R.A."/>
            <person name="May G.D."/>
            <person name="Schwartz D.C."/>
            <person name="Rogers J."/>
            <person name="Quetier F."/>
            <person name="Town C.D."/>
            <person name="Roe B.A."/>
        </authorList>
    </citation>
    <scope>NUCLEOTIDE SEQUENCE [LARGE SCALE GENOMIC DNA]</scope>
    <source>
        <strain evidence="1">A17</strain>
        <strain evidence="2 3">cv. Jemalong A17</strain>
    </source>
</reference>
<protein>
    <submittedName>
        <fullName evidence="1 2">Uncharacterized protein</fullName>
    </submittedName>
</protein>
<sequence length="139" mass="15953">MTADILEEKRGKPKTREKESICGAIHLNEKEDTTTNDYELSLDVVELPINSLFRIGAPPVQWRSYSDIHALQFDDHSLCPLLVFLDKDNVLTFVHPKHGLKYKYTIKLPKVNFLEGKAYDDVPLNSDCEICYSKDGFIH</sequence>
<reference evidence="1 3" key="2">
    <citation type="journal article" date="2014" name="BMC Genomics">
        <title>An improved genome release (version Mt4.0) for the model legume Medicago truncatula.</title>
        <authorList>
            <person name="Tang H."/>
            <person name="Krishnakumar V."/>
            <person name="Bidwell S."/>
            <person name="Rosen B."/>
            <person name="Chan A."/>
            <person name="Zhou S."/>
            <person name="Gentzbittel L."/>
            <person name="Childs K.L."/>
            <person name="Yandell M."/>
            <person name="Gundlach H."/>
            <person name="Mayer K.F."/>
            <person name="Schwartz D.C."/>
            <person name="Town C.D."/>
        </authorList>
    </citation>
    <scope>GENOME REANNOTATION</scope>
    <source>
        <strain evidence="2 3">cv. Jemalong A17</strain>
    </source>
</reference>
<proteinExistence type="predicted"/>
<dbReference type="PaxDb" id="3880-AES70474"/>
<dbReference type="EMBL" id="CM001219">
    <property type="protein sequence ID" value="AES70474.1"/>
    <property type="molecule type" value="Genomic_DNA"/>
</dbReference>
<accession>G7J1G1</accession>
<organism evidence="1 3">
    <name type="scientific">Medicago truncatula</name>
    <name type="common">Barrel medic</name>
    <name type="synonym">Medicago tribuloides</name>
    <dbReference type="NCBI Taxonomy" id="3880"/>
    <lineage>
        <taxon>Eukaryota</taxon>
        <taxon>Viridiplantae</taxon>
        <taxon>Streptophyta</taxon>
        <taxon>Embryophyta</taxon>
        <taxon>Tracheophyta</taxon>
        <taxon>Spermatophyta</taxon>
        <taxon>Magnoliopsida</taxon>
        <taxon>eudicotyledons</taxon>
        <taxon>Gunneridae</taxon>
        <taxon>Pentapetalae</taxon>
        <taxon>rosids</taxon>
        <taxon>fabids</taxon>
        <taxon>Fabales</taxon>
        <taxon>Fabaceae</taxon>
        <taxon>Papilionoideae</taxon>
        <taxon>50 kb inversion clade</taxon>
        <taxon>NPAAA clade</taxon>
        <taxon>Hologalegina</taxon>
        <taxon>IRL clade</taxon>
        <taxon>Trifolieae</taxon>
        <taxon>Medicago</taxon>
    </lineage>
</organism>